<dbReference type="EMBL" id="CAJNOC010001460">
    <property type="protein sequence ID" value="CAF0866796.1"/>
    <property type="molecule type" value="Genomic_DNA"/>
</dbReference>
<organism evidence="1 2">
    <name type="scientific">Brachionus calyciflorus</name>
    <dbReference type="NCBI Taxonomy" id="104777"/>
    <lineage>
        <taxon>Eukaryota</taxon>
        <taxon>Metazoa</taxon>
        <taxon>Spiralia</taxon>
        <taxon>Gnathifera</taxon>
        <taxon>Rotifera</taxon>
        <taxon>Eurotatoria</taxon>
        <taxon>Monogononta</taxon>
        <taxon>Pseudotrocha</taxon>
        <taxon>Ploima</taxon>
        <taxon>Brachionidae</taxon>
        <taxon>Brachionus</taxon>
    </lineage>
</organism>
<reference evidence="1" key="1">
    <citation type="submission" date="2021-02" db="EMBL/GenBank/DDBJ databases">
        <authorList>
            <person name="Nowell W R."/>
        </authorList>
    </citation>
    <scope>NUCLEOTIDE SEQUENCE</scope>
    <source>
        <strain evidence="1">Ploen Becks lab</strain>
    </source>
</reference>
<evidence type="ECO:0000313" key="1">
    <source>
        <dbReference type="EMBL" id="CAF0866796.1"/>
    </source>
</evidence>
<sequence length="245" mass="29806">MLERITIVKTFILSKLWFITTFIKIKTEKIKEINLMLFRFIWNSKLELIKRETLILPYENGGMNMFHLESRLKTVSLQTYLYIRKNYHRDFYQLSIKWLKFNLRDLGLKNFNLIPYGGDIGIPETYQFIIECQNEFKNYDKKFCSKNYTSKKTYELFRKPYEKKSKREDEYKKINWTDVYNKINDRSLDSNLRVLNYKIFNEALNLNIKLSKKLGEKCVFCETHTETRDHLFLNVYLLKKCLKLL</sequence>
<comment type="caution">
    <text evidence="1">The sequence shown here is derived from an EMBL/GenBank/DDBJ whole genome shotgun (WGS) entry which is preliminary data.</text>
</comment>
<accession>A0A813X5L2</accession>
<dbReference type="AlphaFoldDB" id="A0A813X5L2"/>
<evidence type="ECO:0000313" key="2">
    <source>
        <dbReference type="Proteomes" id="UP000663879"/>
    </source>
</evidence>
<protein>
    <submittedName>
        <fullName evidence="1">Uncharacterized protein</fullName>
    </submittedName>
</protein>
<name>A0A813X5L2_9BILA</name>
<proteinExistence type="predicted"/>
<gene>
    <name evidence="1" type="ORF">OXX778_LOCUS9724</name>
</gene>
<dbReference type="OrthoDB" id="10072093at2759"/>
<keyword evidence="2" id="KW-1185">Reference proteome</keyword>
<dbReference type="Proteomes" id="UP000663879">
    <property type="component" value="Unassembled WGS sequence"/>
</dbReference>